<keyword evidence="3 4" id="KW-0597">Phosphoprotein</keyword>
<dbReference type="PRINTS" id="PR00344">
    <property type="entry name" value="BCTRLSENSOR"/>
</dbReference>
<dbReference type="PANTHER" id="PTHR43547">
    <property type="entry name" value="TWO-COMPONENT HISTIDINE KINASE"/>
    <property type="match status" value="1"/>
</dbReference>
<dbReference type="Gene3D" id="3.30.565.10">
    <property type="entry name" value="Histidine kinase-like ATPase, C-terminal domain"/>
    <property type="match status" value="1"/>
</dbReference>
<dbReference type="Gene3D" id="3.30.450.20">
    <property type="entry name" value="PAS domain"/>
    <property type="match status" value="1"/>
</dbReference>
<dbReference type="CDD" id="cd00130">
    <property type="entry name" value="PAS"/>
    <property type="match status" value="1"/>
</dbReference>
<dbReference type="InterPro" id="IPR013655">
    <property type="entry name" value="PAS_fold_3"/>
</dbReference>
<dbReference type="GO" id="GO:0005524">
    <property type="term" value="F:ATP binding"/>
    <property type="evidence" value="ECO:0007669"/>
    <property type="project" value="UniProtKB-KW"/>
</dbReference>
<evidence type="ECO:0000313" key="8">
    <source>
        <dbReference type="EMBL" id="MFC7336799.1"/>
    </source>
</evidence>
<keyword evidence="9" id="KW-1185">Reference proteome</keyword>
<dbReference type="InterPro" id="IPR003661">
    <property type="entry name" value="HisK_dim/P_dom"/>
</dbReference>
<evidence type="ECO:0000259" key="7">
    <source>
        <dbReference type="PROSITE" id="PS50113"/>
    </source>
</evidence>
<dbReference type="Pfam" id="PF02518">
    <property type="entry name" value="HATPase_c"/>
    <property type="match status" value="1"/>
</dbReference>
<evidence type="ECO:0000259" key="6">
    <source>
        <dbReference type="PROSITE" id="PS50110"/>
    </source>
</evidence>
<feature type="domain" description="Response regulatory" evidence="6">
    <location>
        <begin position="388"/>
        <end position="506"/>
    </location>
</feature>
<dbReference type="Pfam" id="PF00512">
    <property type="entry name" value="HisKA"/>
    <property type="match status" value="1"/>
</dbReference>
<dbReference type="PROSITE" id="PS50113">
    <property type="entry name" value="PAC"/>
    <property type="match status" value="1"/>
</dbReference>
<dbReference type="SMART" id="SM00448">
    <property type="entry name" value="REC"/>
    <property type="match status" value="1"/>
</dbReference>
<feature type="modified residue" description="4-aspartylphosphate" evidence="4">
    <location>
        <position position="437"/>
    </location>
</feature>
<dbReference type="PANTHER" id="PTHR43547:SF2">
    <property type="entry name" value="HYBRID SIGNAL TRANSDUCTION HISTIDINE KINASE C"/>
    <property type="match status" value="1"/>
</dbReference>
<dbReference type="CDD" id="cd00082">
    <property type="entry name" value="HisKA"/>
    <property type="match status" value="1"/>
</dbReference>
<dbReference type="InterPro" id="IPR036890">
    <property type="entry name" value="HATPase_C_sf"/>
</dbReference>
<sequence length="509" mass="56168">MSAYDEQLGANNFRHLAEALPMITWTANPLGEIDYISSQFYRFTGVDANRPDALDWLSCVHPQDRKEMLLQWEGAVNKLEGYEHQFRLRAANGDYLWFTGKAVPVISNRGYVLKWYGATSEIDKQKRGELAMAEVAKQKDRFIAMLGHELRNPLAAVSLSYDILNDSQTSDAQRKKAFQLLGHQISHLKRLVDDTLDIVRLEGGGLDLITEAIEVNQLLMGTFESFEDSCQAQDLTLKVELAERELWVDGDEVRLSQCLSNLLSNAIKFTPKGGRISLTARPADDGESVFIAVGDSGVGMLKEEAGSLFKPFEQGNAAEALGKDGLGLGLAVVKQLVDLHGGVVTAQSDGLDKGSEFTIALPVIEAPQIEDPREEISSALETKPRTARVLIIEDNESVARALEIFLELDGHEVRHALEGISGLKAVEAGMPDVIFCDLTLPGELKGWDIAEAICDRYDEKARPYLVALSGHAQQEYVERSLKAGFNRHVAKPPEPEVLRECVEVGLARQ</sequence>
<dbReference type="InterPro" id="IPR004358">
    <property type="entry name" value="Sig_transdc_His_kin-like_C"/>
</dbReference>
<dbReference type="NCBIfam" id="TIGR00229">
    <property type="entry name" value="sensory_box"/>
    <property type="match status" value="1"/>
</dbReference>
<dbReference type="InterPro" id="IPR005467">
    <property type="entry name" value="His_kinase_dom"/>
</dbReference>
<dbReference type="Pfam" id="PF00072">
    <property type="entry name" value="Response_reg"/>
    <property type="match status" value="1"/>
</dbReference>
<dbReference type="InterPro" id="IPR003594">
    <property type="entry name" value="HATPase_dom"/>
</dbReference>
<dbReference type="SMART" id="SM00388">
    <property type="entry name" value="HisKA"/>
    <property type="match status" value="1"/>
</dbReference>
<dbReference type="Gene3D" id="1.10.287.130">
    <property type="match status" value="1"/>
</dbReference>
<reference evidence="9" key="1">
    <citation type="journal article" date="2019" name="Int. J. Syst. Evol. Microbiol.">
        <title>The Global Catalogue of Microorganisms (GCM) 10K type strain sequencing project: providing services to taxonomists for standard genome sequencing and annotation.</title>
        <authorList>
            <consortium name="The Broad Institute Genomics Platform"/>
            <consortium name="The Broad Institute Genome Sequencing Center for Infectious Disease"/>
            <person name="Wu L."/>
            <person name="Ma J."/>
        </authorList>
    </citation>
    <scope>NUCLEOTIDE SEQUENCE [LARGE SCALE GENOMIC DNA]</scope>
    <source>
        <strain evidence="9">CGMCC 4.1467</strain>
    </source>
</reference>
<accession>A0ABW2L6B0</accession>
<feature type="domain" description="PAC" evidence="7">
    <location>
        <begin position="82"/>
        <end position="134"/>
    </location>
</feature>
<name>A0ABW2L6B0_9BACT</name>
<dbReference type="InterPro" id="IPR001789">
    <property type="entry name" value="Sig_transdc_resp-reg_receiver"/>
</dbReference>
<protein>
    <recommendedName>
        <fullName evidence="2">histidine kinase</fullName>
        <ecNumber evidence="2">2.7.13.3</ecNumber>
    </recommendedName>
</protein>
<dbReference type="SMART" id="SM00387">
    <property type="entry name" value="HATPase_c"/>
    <property type="match status" value="1"/>
</dbReference>
<evidence type="ECO:0000313" key="9">
    <source>
        <dbReference type="Proteomes" id="UP001596472"/>
    </source>
</evidence>
<evidence type="ECO:0000256" key="2">
    <source>
        <dbReference type="ARBA" id="ARBA00012438"/>
    </source>
</evidence>
<dbReference type="Proteomes" id="UP001596472">
    <property type="component" value="Unassembled WGS sequence"/>
</dbReference>
<feature type="domain" description="Histidine kinase" evidence="5">
    <location>
        <begin position="145"/>
        <end position="365"/>
    </location>
</feature>
<dbReference type="SUPFAM" id="SSF55874">
    <property type="entry name" value="ATPase domain of HSP90 chaperone/DNA topoisomerase II/histidine kinase"/>
    <property type="match status" value="1"/>
</dbReference>
<evidence type="ECO:0000259" key="5">
    <source>
        <dbReference type="PROSITE" id="PS50109"/>
    </source>
</evidence>
<dbReference type="EC" id="2.7.13.3" evidence="2"/>
<dbReference type="InterPro" id="IPR000700">
    <property type="entry name" value="PAS-assoc_C"/>
</dbReference>
<dbReference type="RefSeq" id="WP_379710471.1">
    <property type="nucleotide sequence ID" value="NZ_JBHTBS010000002.1"/>
</dbReference>
<dbReference type="Gene3D" id="3.40.50.2300">
    <property type="match status" value="1"/>
</dbReference>
<evidence type="ECO:0000256" key="3">
    <source>
        <dbReference type="ARBA" id="ARBA00022553"/>
    </source>
</evidence>
<evidence type="ECO:0000256" key="1">
    <source>
        <dbReference type="ARBA" id="ARBA00000085"/>
    </source>
</evidence>
<dbReference type="InterPro" id="IPR011006">
    <property type="entry name" value="CheY-like_superfamily"/>
</dbReference>
<keyword evidence="8" id="KW-0547">Nucleotide-binding</keyword>
<dbReference type="InterPro" id="IPR035965">
    <property type="entry name" value="PAS-like_dom_sf"/>
</dbReference>
<evidence type="ECO:0000256" key="4">
    <source>
        <dbReference type="PROSITE-ProRule" id="PRU00169"/>
    </source>
</evidence>
<organism evidence="8 9">
    <name type="scientific">Haloferula chungangensis</name>
    <dbReference type="NCBI Taxonomy" id="1048331"/>
    <lineage>
        <taxon>Bacteria</taxon>
        <taxon>Pseudomonadati</taxon>
        <taxon>Verrucomicrobiota</taxon>
        <taxon>Verrucomicrobiia</taxon>
        <taxon>Verrucomicrobiales</taxon>
        <taxon>Verrucomicrobiaceae</taxon>
        <taxon>Haloferula</taxon>
    </lineage>
</organism>
<comment type="caution">
    <text evidence="8">The sequence shown here is derived from an EMBL/GenBank/DDBJ whole genome shotgun (WGS) entry which is preliminary data.</text>
</comment>
<dbReference type="SUPFAM" id="SSF55785">
    <property type="entry name" value="PYP-like sensor domain (PAS domain)"/>
    <property type="match status" value="1"/>
</dbReference>
<proteinExistence type="predicted"/>
<dbReference type="PROSITE" id="PS50109">
    <property type="entry name" value="HIS_KIN"/>
    <property type="match status" value="1"/>
</dbReference>
<dbReference type="EMBL" id="JBHTBS010000002">
    <property type="protein sequence ID" value="MFC7336799.1"/>
    <property type="molecule type" value="Genomic_DNA"/>
</dbReference>
<dbReference type="Pfam" id="PF08447">
    <property type="entry name" value="PAS_3"/>
    <property type="match status" value="1"/>
</dbReference>
<gene>
    <name evidence="8" type="ORF">ACFQY0_06400</name>
</gene>
<dbReference type="InterPro" id="IPR036097">
    <property type="entry name" value="HisK_dim/P_sf"/>
</dbReference>
<keyword evidence="8" id="KW-0067">ATP-binding</keyword>
<dbReference type="InterPro" id="IPR000014">
    <property type="entry name" value="PAS"/>
</dbReference>
<comment type="catalytic activity">
    <reaction evidence="1">
        <text>ATP + protein L-histidine = ADP + protein N-phospho-L-histidine.</text>
        <dbReference type="EC" id="2.7.13.3"/>
    </reaction>
</comment>
<dbReference type="SUPFAM" id="SSF47384">
    <property type="entry name" value="Homodimeric domain of signal transducing histidine kinase"/>
    <property type="match status" value="1"/>
</dbReference>
<dbReference type="SUPFAM" id="SSF52172">
    <property type="entry name" value="CheY-like"/>
    <property type="match status" value="1"/>
</dbReference>
<dbReference type="PROSITE" id="PS50110">
    <property type="entry name" value="RESPONSE_REGULATORY"/>
    <property type="match status" value="1"/>
</dbReference>